<dbReference type="Proteomes" id="UP000460416">
    <property type="component" value="Unassembled WGS sequence"/>
</dbReference>
<dbReference type="InterPro" id="IPR017932">
    <property type="entry name" value="GATase_2_dom"/>
</dbReference>
<dbReference type="PROSITE" id="PS51278">
    <property type="entry name" value="GATASE_TYPE_2"/>
    <property type="match status" value="1"/>
</dbReference>
<dbReference type="InterPro" id="IPR029055">
    <property type="entry name" value="Ntn_hydrolases_N"/>
</dbReference>
<sequence length="146" mass="16618">EYLTGMFAFAVFDGRDGHLLLVRDRLGIKPLYYARHREGLLFGSEIKSILAHPEFAARLDAVGLVDLLTLSRGTSQTPFREVQELLPGHLLSWRPNSQAKLRRYWEVRRQEHADDLQSTVQRTRELVTRALGAQLHADVPVCSLLS</sequence>
<organism evidence="5 6">
    <name type="scientific">Christiangramia aestuarii</name>
    <dbReference type="NCBI Taxonomy" id="1028746"/>
    <lineage>
        <taxon>Bacteria</taxon>
        <taxon>Pseudomonadati</taxon>
        <taxon>Bacteroidota</taxon>
        <taxon>Flavobacteriia</taxon>
        <taxon>Flavobacteriales</taxon>
        <taxon>Flavobacteriaceae</taxon>
        <taxon>Christiangramia</taxon>
    </lineage>
</organism>
<evidence type="ECO:0000259" key="4">
    <source>
        <dbReference type="PROSITE" id="PS51278"/>
    </source>
</evidence>
<comment type="catalytic activity">
    <reaction evidence="3">
        <text>L-aspartate + L-glutamine + ATP + H2O = L-asparagine + L-glutamate + AMP + diphosphate + H(+)</text>
        <dbReference type="Rhea" id="RHEA:12228"/>
        <dbReference type="ChEBI" id="CHEBI:15377"/>
        <dbReference type="ChEBI" id="CHEBI:15378"/>
        <dbReference type="ChEBI" id="CHEBI:29985"/>
        <dbReference type="ChEBI" id="CHEBI:29991"/>
        <dbReference type="ChEBI" id="CHEBI:30616"/>
        <dbReference type="ChEBI" id="CHEBI:33019"/>
        <dbReference type="ChEBI" id="CHEBI:58048"/>
        <dbReference type="ChEBI" id="CHEBI:58359"/>
        <dbReference type="ChEBI" id="CHEBI:456215"/>
        <dbReference type="EC" id="6.3.5.4"/>
    </reaction>
</comment>
<dbReference type="InterPro" id="IPR051786">
    <property type="entry name" value="ASN_synthetase/amidase"/>
</dbReference>
<dbReference type="SUPFAM" id="SSF56235">
    <property type="entry name" value="N-terminal nucleophile aminohydrolases (Ntn hydrolases)"/>
    <property type="match status" value="1"/>
</dbReference>
<dbReference type="EMBL" id="VJVW01000093">
    <property type="protein sequence ID" value="MUP44022.1"/>
    <property type="molecule type" value="Genomic_DNA"/>
</dbReference>
<evidence type="ECO:0000256" key="3">
    <source>
        <dbReference type="ARBA" id="ARBA00048741"/>
    </source>
</evidence>
<evidence type="ECO:0000256" key="2">
    <source>
        <dbReference type="ARBA" id="ARBA00012737"/>
    </source>
</evidence>
<dbReference type="PANTHER" id="PTHR43284">
    <property type="entry name" value="ASPARAGINE SYNTHETASE (GLUTAMINE-HYDROLYZING)"/>
    <property type="match status" value="1"/>
</dbReference>
<proteinExistence type="predicted"/>
<evidence type="ECO:0000313" key="5">
    <source>
        <dbReference type="EMBL" id="MUP44022.1"/>
    </source>
</evidence>
<reference evidence="5 6" key="1">
    <citation type="submission" date="2019-07" db="EMBL/GenBank/DDBJ databases">
        <title>Gramella aestuarii sp. nov., isolated from a tidal flat, and emended description of Gramella echinicola.</title>
        <authorList>
            <person name="Liu L."/>
        </authorList>
    </citation>
    <scope>NUCLEOTIDE SEQUENCE [LARGE SCALE GENOMIC DNA]</scope>
    <source>
        <strain evidence="5 6">BS12</strain>
    </source>
</reference>
<dbReference type="Gene3D" id="3.60.20.10">
    <property type="entry name" value="Glutamine Phosphoribosylpyrophosphate, subunit 1, domain 1"/>
    <property type="match status" value="1"/>
</dbReference>
<dbReference type="GO" id="GO:0005829">
    <property type="term" value="C:cytosol"/>
    <property type="evidence" value="ECO:0007669"/>
    <property type="project" value="TreeGrafter"/>
</dbReference>
<dbReference type="EC" id="6.3.5.4" evidence="2"/>
<comment type="pathway">
    <text evidence="1">Amino-acid biosynthesis; L-asparagine biosynthesis; L-asparagine from L-aspartate (L-Gln route): step 1/1.</text>
</comment>
<dbReference type="GO" id="GO:0004066">
    <property type="term" value="F:asparagine synthase (glutamine-hydrolyzing) activity"/>
    <property type="evidence" value="ECO:0007669"/>
    <property type="project" value="UniProtKB-EC"/>
</dbReference>
<feature type="non-terminal residue" evidence="5">
    <location>
        <position position="146"/>
    </location>
</feature>
<feature type="non-terminal residue" evidence="5">
    <location>
        <position position="1"/>
    </location>
</feature>
<name>A0A7K1LT81_9FLAO</name>
<protein>
    <recommendedName>
        <fullName evidence="2">asparagine synthase (glutamine-hydrolyzing)</fullName>
        <ecNumber evidence="2">6.3.5.4</ecNumber>
    </recommendedName>
</protein>
<dbReference type="PANTHER" id="PTHR43284:SF1">
    <property type="entry name" value="ASPARAGINE SYNTHETASE"/>
    <property type="match status" value="1"/>
</dbReference>
<feature type="domain" description="Glutamine amidotransferase type-2" evidence="4">
    <location>
        <begin position="1"/>
        <end position="96"/>
    </location>
</feature>
<gene>
    <name evidence="5" type="ORF">FLP08_15745</name>
</gene>
<accession>A0A7K1LT81</accession>
<dbReference type="Pfam" id="PF13537">
    <property type="entry name" value="GATase_7"/>
    <property type="match status" value="1"/>
</dbReference>
<comment type="caution">
    <text evidence="5">The sequence shown here is derived from an EMBL/GenBank/DDBJ whole genome shotgun (WGS) entry which is preliminary data.</text>
</comment>
<evidence type="ECO:0000256" key="1">
    <source>
        <dbReference type="ARBA" id="ARBA00005187"/>
    </source>
</evidence>
<keyword evidence="6" id="KW-1185">Reference proteome</keyword>
<dbReference type="AlphaFoldDB" id="A0A7K1LT81"/>
<evidence type="ECO:0000313" key="6">
    <source>
        <dbReference type="Proteomes" id="UP000460416"/>
    </source>
</evidence>